<comment type="caution">
    <text evidence="1">The sequence shown here is derived from an EMBL/GenBank/DDBJ whole genome shotgun (WGS) entry which is preliminary data.</text>
</comment>
<sequence>MAERQVRLGGTAQVELFGSRHEFRVSVGLATQLSTMEDFEVLGEVQTAVCCTRFLPAELRDAPGPVQDEVQQRLQQRIERGGRAWPATTVLRGRRVLRININSVLTRAEHVDELLALLQREAGAVLAELSLSRHVQ</sequence>
<accession>A0ABS4TV45</accession>
<gene>
    <name evidence="1" type="ORF">JOF56_008666</name>
</gene>
<dbReference type="EMBL" id="JAGINW010000001">
    <property type="protein sequence ID" value="MBP2328281.1"/>
    <property type="molecule type" value="Genomic_DNA"/>
</dbReference>
<dbReference type="Proteomes" id="UP001519332">
    <property type="component" value="Unassembled WGS sequence"/>
</dbReference>
<dbReference type="RefSeq" id="WP_245381308.1">
    <property type="nucleotide sequence ID" value="NZ_JAGINW010000001.1"/>
</dbReference>
<protein>
    <submittedName>
        <fullName evidence="1">Glutamate/tyrosine decarboxylase-like PLP-dependent enzyme</fullName>
    </submittedName>
</protein>
<proteinExistence type="predicted"/>
<dbReference type="InterPro" id="IPR015424">
    <property type="entry name" value="PyrdxlP-dep_Trfase"/>
</dbReference>
<dbReference type="Gene3D" id="3.90.1150.170">
    <property type="match status" value="1"/>
</dbReference>
<organism evidence="1 2">
    <name type="scientific">Kibdelosporangium banguiense</name>
    <dbReference type="NCBI Taxonomy" id="1365924"/>
    <lineage>
        <taxon>Bacteria</taxon>
        <taxon>Bacillati</taxon>
        <taxon>Actinomycetota</taxon>
        <taxon>Actinomycetes</taxon>
        <taxon>Pseudonocardiales</taxon>
        <taxon>Pseudonocardiaceae</taxon>
        <taxon>Kibdelosporangium</taxon>
    </lineage>
</organism>
<keyword evidence="2" id="KW-1185">Reference proteome</keyword>
<evidence type="ECO:0000313" key="2">
    <source>
        <dbReference type="Proteomes" id="UP001519332"/>
    </source>
</evidence>
<evidence type="ECO:0000313" key="1">
    <source>
        <dbReference type="EMBL" id="MBP2328281.1"/>
    </source>
</evidence>
<reference evidence="1 2" key="1">
    <citation type="submission" date="2021-03" db="EMBL/GenBank/DDBJ databases">
        <title>Sequencing the genomes of 1000 actinobacteria strains.</title>
        <authorList>
            <person name="Klenk H.-P."/>
        </authorList>
    </citation>
    <scope>NUCLEOTIDE SEQUENCE [LARGE SCALE GENOMIC DNA]</scope>
    <source>
        <strain evidence="1 2">DSM 46670</strain>
    </source>
</reference>
<dbReference type="SUPFAM" id="SSF53383">
    <property type="entry name" value="PLP-dependent transferases"/>
    <property type="match status" value="1"/>
</dbReference>
<name>A0ABS4TV45_9PSEU</name>